<proteinExistence type="predicted"/>
<dbReference type="RefSeq" id="WP_138950501.1">
    <property type="nucleotide sequence ID" value="NZ_CP040749.1"/>
</dbReference>
<feature type="signal peptide" evidence="1">
    <location>
        <begin position="1"/>
        <end position="18"/>
    </location>
</feature>
<gene>
    <name evidence="2" type="ORF">FF125_14840</name>
</gene>
<sequence length="189" mass="21503">MKKLIAIVFLLVTAITFAQNDDVPVKKHELKVNALNIIAFKAVDFSYEYLIDSESSFGASLLINLQDSDTYEDGPIYEEKFAFTPFYRRFFASKYAWGFFLEAFGMYNVQDDYDGRYYDYITDPYTEQASVDETSHNVAVGISVGGKFVSSKGFVFEIYGGIGRNIYQSNKDFATELVPRVGASLGYRW</sequence>
<dbReference type="EMBL" id="CP040749">
    <property type="protein sequence ID" value="QCX39660.1"/>
    <property type="molecule type" value="Genomic_DNA"/>
</dbReference>
<evidence type="ECO:0000256" key="1">
    <source>
        <dbReference type="SAM" id="SignalP"/>
    </source>
</evidence>
<feature type="chain" id="PRO_5022858704" evidence="1">
    <location>
        <begin position="19"/>
        <end position="189"/>
    </location>
</feature>
<keyword evidence="1" id="KW-0732">Signal</keyword>
<keyword evidence="3" id="KW-1185">Reference proteome</keyword>
<dbReference type="Proteomes" id="UP000306229">
    <property type="component" value="Chromosome"/>
</dbReference>
<dbReference type="AlphaFoldDB" id="A0A5B7TTH7"/>
<dbReference type="KEGG" id="fbe:FF125_14840"/>
<evidence type="ECO:0000313" key="2">
    <source>
        <dbReference type="EMBL" id="QCX39660.1"/>
    </source>
</evidence>
<evidence type="ECO:0000313" key="3">
    <source>
        <dbReference type="Proteomes" id="UP000306229"/>
    </source>
</evidence>
<name>A0A5B7TTH7_9FLAO</name>
<accession>A0A5B7TTH7</accession>
<dbReference type="OrthoDB" id="768080at2"/>
<reference evidence="2 3" key="1">
    <citation type="submission" date="2019-05" db="EMBL/GenBank/DDBJ databases">
        <title>Algicella ahnfeltiae gen. nov., sp. nov., a novel marine bacterium of the family Flavobacteriaceae isolated from a red alga.</title>
        <authorList>
            <person name="Nedashkovskaya O.I."/>
            <person name="Kukhlevskiy A.D."/>
            <person name="Kim S.-G."/>
            <person name="Zhukova N.V."/>
            <person name="Mikhailov V.V."/>
        </authorList>
    </citation>
    <scope>NUCLEOTIDE SEQUENCE [LARGE SCALE GENOMIC DNA]</scope>
    <source>
        <strain evidence="2 3">10Alg115</strain>
    </source>
</reference>
<organism evidence="2 3">
    <name type="scientific">Aureibaculum algae</name>
    <dbReference type="NCBI Taxonomy" id="2584122"/>
    <lineage>
        <taxon>Bacteria</taxon>
        <taxon>Pseudomonadati</taxon>
        <taxon>Bacteroidota</taxon>
        <taxon>Flavobacteriia</taxon>
        <taxon>Flavobacteriales</taxon>
        <taxon>Flavobacteriaceae</taxon>
        <taxon>Aureibaculum</taxon>
    </lineage>
</organism>
<protein>
    <submittedName>
        <fullName evidence="2">DUF3575 domain-containing protein</fullName>
    </submittedName>
</protein>